<accession>A0A9P8XZ56</accession>
<dbReference type="CDD" id="cd04733">
    <property type="entry name" value="OYE_like_2_FMN"/>
    <property type="match status" value="1"/>
</dbReference>
<comment type="caution">
    <text evidence="6">The sequence shown here is derived from an EMBL/GenBank/DDBJ whole genome shotgun (WGS) entry which is preliminary data.</text>
</comment>
<keyword evidence="2" id="KW-0285">Flavoprotein</keyword>
<dbReference type="SUPFAM" id="SSF51395">
    <property type="entry name" value="FMN-linked oxidoreductases"/>
    <property type="match status" value="1"/>
</dbReference>
<keyword evidence="7" id="KW-1185">Reference proteome</keyword>
<protein>
    <submittedName>
        <fullName evidence="6">NADPH dehydrogenase</fullName>
    </submittedName>
</protein>
<evidence type="ECO:0000256" key="3">
    <source>
        <dbReference type="ARBA" id="ARBA00022643"/>
    </source>
</evidence>
<dbReference type="InterPro" id="IPR051799">
    <property type="entry name" value="NADH_flavin_oxidoreductase"/>
</dbReference>
<feature type="domain" description="NADH:flavin oxidoreductase/NADH oxidase N-terminal" evidence="5">
    <location>
        <begin position="6"/>
        <end position="364"/>
    </location>
</feature>
<evidence type="ECO:0000313" key="7">
    <source>
        <dbReference type="Proteomes" id="UP000756346"/>
    </source>
</evidence>
<name>A0A9P8XZ56_9PEZI</name>
<dbReference type="Gene3D" id="3.20.20.70">
    <property type="entry name" value="Aldolase class I"/>
    <property type="match status" value="1"/>
</dbReference>
<evidence type="ECO:0000256" key="1">
    <source>
        <dbReference type="ARBA" id="ARBA00005979"/>
    </source>
</evidence>
<dbReference type="OrthoDB" id="1663137at2759"/>
<organism evidence="6 7">
    <name type="scientific">Microdochium trichocladiopsis</name>
    <dbReference type="NCBI Taxonomy" id="1682393"/>
    <lineage>
        <taxon>Eukaryota</taxon>
        <taxon>Fungi</taxon>
        <taxon>Dikarya</taxon>
        <taxon>Ascomycota</taxon>
        <taxon>Pezizomycotina</taxon>
        <taxon>Sordariomycetes</taxon>
        <taxon>Xylariomycetidae</taxon>
        <taxon>Xylariales</taxon>
        <taxon>Microdochiaceae</taxon>
        <taxon>Microdochium</taxon>
    </lineage>
</organism>
<gene>
    <name evidence="6" type="ORF">B0I36DRAFT_248742</name>
</gene>
<dbReference type="GO" id="GO:0016491">
    <property type="term" value="F:oxidoreductase activity"/>
    <property type="evidence" value="ECO:0007669"/>
    <property type="project" value="UniProtKB-KW"/>
</dbReference>
<evidence type="ECO:0000256" key="4">
    <source>
        <dbReference type="ARBA" id="ARBA00023002"/>
    </source>
</evidence>
<keyword evidence="3" id="KW-0288">FMN</keyword>
<dbReference type="Pfam" id="PF00724">
    <property type="entry name" value="Oxidored_FMN"/>
    <property type="match status" value="1"/>
</dbReference>
<dbReference type="GeneID" id="70179956"/>
<dbReference type="PANTHER" id="PTHR43656:SF2">
    <property type="entry name" value="BINDING OXIDOREDUCTASE, PUTATIVE (AFU_ORTHOLOGUE AFUA_2G08260)-RELATED"/>
    <property type="match status" value="1"/>
</dbReference>
<dbReference type="GO" id="GO:0010181">
    <property type="term" value="F:FMN binding"/>
    <property type="evidence" value="ECO:0007669"/>
    <property type="project" value="InterPro"/>
</dbReference>
<reference evidence="6" key="1">
    <citation type="journal article" date="2021" name="Nat. Commun.">
        <title>Genetic determinants of endophytism in the Arabidopsis root mycobiome.</title>
        <authorList>
            <person name="Mesny F."/>
            <person name="Miyauchi S."/>
            <person name="Thiergart T."/>
            <person name="Pickel B."/>
            <person name="Atanasova L."/>
            <person name="Karlsson M."/>
            <person name="Huettel B."/>
            <person name="Barry K.W."/>
            <person name="Haridas S."/>
            <person name="Chen C."/>
            <person name="Bauer D."/>
            <person name="Andreopoulos W."/>
            <person name="Pangilinan J."/>
            <person name="LaButti K."/>
            <person name="Riley R."/>
            <person name="Lipzen A."/>
            <person name="Clum A."/>
            <person name="Drula E."/>
            <person name="Henrissat B."/>
            <person name="Kohler A."/>
            <person name="Grigoriev I.V."/>
            <person name="Martin F.M."/>
            <person name="Hacquard S."/>
        </authorList>
    </citation>
    <scope>NUCLEOTIDE SEQUENCE</scope>
    <source>
        <strain evidence="6">MPI-CAGE-CH-0230</strain>
    </source>
</reference>
<evidence type="ECO:0000313" key="6">
    <source>
        <dbReference type="EMBL" id="KAH7025803.1"/>
    </source>
</evidence>
<sequence length="405" mass="43676">MADLKLNAPLTLRCGLTLPNRLVNPSMAECLADKDSLPTSEACISAYECWAEGGWGLILTGNVQVDRAYIGQAGDMAYDEAVDRAKIIEAWTKWSATIGKNGTSAIMQLNHPGRQSGLGAGRRSIFAKSLAPSAVPMNLGDGLWPRFLVALLFGTPREMTHADIKDVVGQFARAAKAAWESGFAGVEIHAAHGYLLSQFLSPEINRRTDEYGGSAVKRALIVVEIVKAVREVVPKDFCVGVKFNSADYSSGAEAGGALEDRIDQVRAIAEAGIDFLEVSGGTYENPTAIMGYSQPETKSARTLAREAYFLEFAQSIRKSLPNLHLMVTGGFRTRRGMEAAVAEGDCDLVGIARPATVYPHLPRDIILNPDVADDDAVLRLEKVQPPWLLTKIKVKSVGAGWETVS</sequence>
<evidence type="ECO:0000259" key="5">
    <source>
        <dbReference type="Pfam" id="PF00724"/>
    </source>
</evidence>
<evidence type="ECO:0000256" key="2">
    <source>
        <dbReference type="ARBA" id="ARBA00022630"/>
    </source>
</evidence>
<dbReference type="Proteomes" id="UP000756346">
    <property type="component" value="Unassembled WGS sequence"/>
</dbReference>
<dbReference type="InterPro" id="IPR001155">
    <property type="entry name" value="OxRdtase_FMN_N"/>
</dbReference>
<comment type="similarity">
    <text evidence="1">Belongs to the NADH:flavin oxidoreductase/NADH oxidase family.</text>
</comment>
<keyword evidence="4" id="KW-0560">Oxidoreductase</keyword>
<dbReference type="AlphaFoldDB" id="A0A9P8XZ56"/>
<proteinExistence type="inferred from homology"/>
<dbReference type="InterPro" id="IPR013785">
    <property type="entry name" value="Aldolase_TIM"/>
</dbReference>
<dbReference type="PANTHER" id="PTHR43656">
    <property type="entry name" value="BINDING OXIDOREDUCTASE, PUTATIVE (AFU_ORTHOLOGUE AFUA_2G08260)-RELATED"/>
    <property type="match status" value="1"/>
</dbReference>
<dbReference type="EMBL" id="JAGTJQ010000008">
    <property type="protein sequence ID" value="KAH7025803.1"/>
    <property type="molecule type" value="Genomic_DNA"/>
</dbReference>
<dbReference type="RefSeq" id="XP_046009020.1">
    <property type="nucleotide sequence ID" value="XM_046150410.1"/>
</dbReference>